<proteinExistence type="predicted"/>
<dbReference type="SUPFAM" id="SSF46894">
    <property type="entry name" value="C-terminal effector domain of the bipartite response regulators"/>
    <property type="match status" value="1"/>
</dbReference>
<keyword evidence="1" id="KW-0812">Transmembrane</keyword>
<dbReference type="RefSeq" id="WP_311352549.1">
    <property type="nucleotide sequence ID" value="NZ_JAVRHR010000003.1"/>
</dbReference>
<gene>
    <name evidence="3" type="ORF">RM706_13810</name>
</gene>
<dbReference type="Gene3D" id="2.130.10.10">
    <property type="entry name" value="YVTN repeat-like/Quinoprotein amine dehydrogenase"/>
    <property type="match status" value="2"/>
</dbReference>
<protein>
    <submittedName>
        <fullName evidence="3">Triple tyrosine motif-containing protein</fullName>
    </submittedName>
</protein>
<dbReference type="InterPro" id="IPR036388">
    <property type="entry name" value="WH-like_DNA-bd_sf"/>
</dbReference>
<dbReference type="InterPro" id="IPR013783">
    <property type="entry name" value="Ig-like_fold"/>
</dbReference>
<feature type="transmembrane region" description="Helical" evidence="1">
    <location>
        <begin position="733"/>
        <end position="758"/>
    </location>
</feature>
<dbReference type="Gene3D" id="2.60.40.10">
    <property type="entry name" value="Immunoglobulins"/>
    <property type="match status" value="1"/>
</dbReference>
<dbReference type="InterPro" id="IPR016032">
    <property type="entry name" value="Sig_transdc_resp-reg_C-effctor"/>
</dbReference>
<evidence type="ECO:0000259" key="2">
    <source>
        <dbReference type="SMART" id="SM00421"/>
    </source>
</evidence>
<dbReference type="EMBL" id="JAVRHR010000003">
    <property type="protein sequence ID" value="MDT0608117.1"/>
    <property type="molecule type" value="Genomic_DNA"/>
</dbReference>
<name>A0ABU3AF02_9FLAO</name>
<comment type="caution">
    <text evidence="3">The sequence shown here is derived from an EMBL/GenBank/DDBJ whole genome shotgun (WGS) entry which is preliminary data.</text>
</comment>
<evidence type="ECO:0000313" key="4">
    <source>
        <dbReference type="Proteomes" id="UP001255246"/>
    </source>
</evidence>
<dbReference type="Gene3D" id="1.10.10.10">
    <property type="entry name" value="Winged helix-like DNA-binding domain superfamily/Winged helix DNA-binding domain"/>
    <property type="match status" value="1"/>
</dbReference>
<dbReference type="Pfam" id="PF07495">
    <property type="entry name" value="Y_Y_Y"/>
    <property type="match status" value="1"/>
</dbReference>
<dbReference type="Pfam" id="PF00196">
    <property type="entry name" value="GerE"/>
    <property type="match status" value="1"/>
</dbReference>
<dbReference type="InterPro" id="IPR011123">
    <property type="entry name" value="Y_Y_Y"/>
</dbReference>
<dbReference type="Proteomes" id="UP001255246">
    <property type="component" value="Unassembled WGS sequence"/>
</dbReference>
<dbReference type="InterPro" id="IPR000792">
    <property type="entry name" value="Tscrpt_reg_LuxR_C"/>
</dbReference>
<organism evidence="3 4">
    <name type="scientific">Croceitalea rosinachiae</name>
    <dbReference type="NCBI Taxonomy" id="3075596"/>
    <lineage>
        <taxon>Bacteria</taxon>
        <taxon>Pseudomonadati</taxon>
        <taxon>Bacteroidota</taxon>
        <taxon>Flavobacteriia</taxon>
        <taxon>Flavobacteriales</taxon>
        <taxon>Flavobacteriaceae</taxon>
        <taxon>Croceitalea</taxon>
    </lineage>
</organism>
<sequence length="936" mass="108083">MLGFRLRFFLQFIFLVFSATLFSQLRPPIKNFTSVDYNGENQNWDISQASSNHIYVANSKGLLEFNGAVWNLYPSPNESIMRSVKFVNGRIYTGCYMEFGYWKRDDFGVLNYTSLSKNLDIPLVEDEEFWNILELGDLIVFQSKKRIYIYNITNNTFKTIDSDNTITNIAKIGETIYFQKIGEGVFRIEYGADTLVSADPILRANEIINIFQKGNDLLILTQGEGFFDLKDGILTKSNMSSNEFLATLTFYDGIKSKNGYFVLGTISNGVVYVNENGDFLNQISLNNGLLNNTVLSVFEDVQSNIWLGLDNGISYLNTKSPYRVFNDDKGVLGSVYVAEIKNEILYLGTNQGLFYKRLDSFENFKFVKGTKGQVWSLKNINGMLFCAHHSGTFLINNGLATKVANIPGTWDIALLDDNSNFLLQGNYDGLYVLEKSDEGIWALRNKIEGFKNSSRYFETIETTILVNHEYNGVFKLKVDSLFQRVENFSEDRSLKGANSGMVKYKGEILYSYKKGIYVYKEVEEKFKKDTLFSKLYAEEDYESGKLIFDEKKDVLWAFTKSGINFLEYEPLTNTPKINNIALTKDIRNGILGYENILSLGNNKYLMGTTSGFLTTNLNEVVPRKFEIFLDYVSVVKQGGSRKIMYNSEEGDFLADEKNIEIAYYTPEFNKFFDTEYQFKLDGMYNSWSDWTKDHTISFENLPYGKYTFNVRSKIGKELSLNTATYSFKIAKPWYISNTMVVFYILGILLFSFLMHNIYQGYYKKQRQKLIEKNRKELEFAQIQSEKEIIRIKNQKLEAEFKGKSKELAASTMNIIKKNELLTKIKNELSPIKDREAIKPVIQVINENLNQDDDWELFQEAFNNADSKFLKKIKKVHPKLSPNDLKLCAYLRLNLSSKEIAQLLNISPRSVEIKRYRLRKKLNLQHEDNLVNYILTI</sequence>
<accession>A0ABU3AF02</accession>
<dbReference type="SMART" id="SM00421">
    <property type="entry name" value="HTH_LUXR"/>
    <property type="match status" value="1"/>
</dbReference>
<reference evidence="3 4" key="1">
    <citation type="submission" date="2023-09" db="EMBL/GenBank/DDBJ databases">
        <authorList>
            <person name="Rey-Velasco X."/>
        </authorList>
    </citation>
    <scope>NUCLEOTIDE SEQUENCE [LARGE SCALE GENOMIC DNA]</scope>
    <source>
        <strain evidence="3 4">F388</strain>
    </source>
</reference>
<keyword evidence="1" id="KW-1133">Transmembrane helix</keyword>
<dbReference type="InterPro" id="IPR015943">
    <property type="entry name" value="WD40/YVTN_repeat-like_dom_sf"/>
</dbReference>
<evidence type="ECO:0000256" key="1">
    <source>
        <dbReference type="SAM" id="Phobius"/>
    </source>
</evidence>
<keyword evidence="1" id="KW-0472">Membrane</keyword>
<evidence type="ECO:0000313" key="3">
    <source>
        <dbReference type="EMBL" id="MDT0608117.1"/>
    </source>
</evidence>
<feature type="domain" description="HTH luxR-type" evidence="2">
    <location>
        <begin position="876"/>
        <end position="933"/>
    </location>
</feature>
<keyword evidence="4" id="KW-1185">Reference proteome</keyword>